<dbReference type="Gene3D" id="2.40.160.20">
    <property type="match status" value="1"/>
</dbReference>
<dbReference type="OrthoDB" id="5684919at2"/>
<comment type="caution">
    <text evidence="4">The sequence shown here is derived from an EMBL/GenBank/DDBJ whole genome shotgun (WGS) entry which is preliminary data.</text>
</comment>
<protein>
    <submittedName>
        <fullName evidence="4">Outer membrane autotransporter protein</fullName>
    </submittedName>
</protein>
<dbReference type="NCBIfam" id="TIGR01414">
    <property type="entry name" value="autotrans_barl"/>
    <property type="match status" value="1"/>
</dbReference>
<dbReference type="Pfam" id="PF13505">
    <property type="entry name" value="OMP_b-brl"/>
    <property type="match status" value="1"/>
</dbReference>
<feature type="chain" id="PRO_5017963997" evidence="2">
    <location>
        <begin position="20"/>
        <end position="192"/>
    </location>
</feature>
<feature type="signal peptide" evidence="2">
    <location>
        <begin position="1"/>
        <end position="19"/>
    </location>
</feature>
<evidence type="ECO:0000313" key="4">
    <source>
        <dbReference type="EMBL" id="RPE80754.1"/>
    </source>
</evidence>
<evidence type="ECO:0000256" key="1">
    <source>
        <dbReference type="ARBA" id="ARBA00022729"/>
    </source>
</evidence>
<feature type="domain" description="Outer membrane protein beta-barrel" evidence="3">
    <location>
        <begin position="8"/>
        <end position="192"/>
    </location>
</feature>
<dbReference type="Proteomes" id="UP000281691">
    <property type="component" value="Unassembled WGS sequence"/>
</dbReference>
<keyword evidence="5" id="KW-1185">Reference proteome</keyword>
<evidence type="ECO:0000313" key="5">
    <source>
        <dbReference type="Proteomes" id="UP000281691"/>
    </source>
</evidence>
<dbReference type="InterPro" id="IPR011250">
    <property type="entry name" value="OMP/PagP_B-barrel"/>
</dbReference>
<dbReference type="GO" id="GO:0019867">
    <property type="term" value="C:outer membrane"/>
    <property type="evidence" value="ECO:0007669"/>
    <property type="project" value="InterPro"/>
</dbReference>
<proteinExistence type="predicted"/>
<dbReference type="InterPro" id="IPR006315">
    <property type="entry name" value="OM_autotransptr_brl_dom"/>
</dbReference>
<evidence type="ECO:0000256" key="2">
    <source>
        <dbReference type="SAM" id="SignalP"/>
    </source>
</evidence>
<dbReference type="EMBL" id="RKQP01000007">
    <property type="protein sequence ID" value="RPE80754.1"/>
    <property type="molecule type" value="Genomic_DNA"/>
</dbReference>
<dbReference type="AlphaFoldDB" id="A0A3N4W6B9"/>
<reference evidence="4 5" key="1">
    <citation type="submission" date="2018-11" db="EMBL/GenBank/DDBJ databases">
        <title>Genomic Encyclopedia of Type Strains, Phase IV (KMG-IV): sequencing the most valuable type-strain genomes for metagenomic binning, comparative biology and taxonomic classification.</title>
        <authorList>
            <person name="Goeker M."/>
        </authorList>
    </citation>
    <scope>NUCLEOTIDE SEQUENCE [LARGE SCALE GENOMIC DNA]</scope>
    <source>
        <strain evidence="4 5">DSM 27238</strain>
    </source>
</reference>
<sequence>MKKLAIITLLGLSSTAVLAAPVGETFTGFGTGVELTTTKYKDSKRATGVGLIVDYGMDYGNNLVGLVEGKVKLNSSKLEDKSSEEVKSHASEKFRGSISYLQGYRVLPDLLPYVKVGYTFTKFKSDKQISRENFSSKSSISETNSGFGFGAGVKYAVSSNVELGAEYLRTRTKQDNTNINGNTFGASAAYRF</sequence>
<keyword evidence="1 2" id="KW-0732">Signal</keyword>
<accession>A0A3N4W6B9</accession>
<dbReference type="SUPFAM" id="SSF56925">
    <property type="entry name" value="OMPA-like"/>
    <property type="match status" value="1"/>
</dbReference>
<evidence type="ECO:0000259" key="3">
    <source>
        <dbReference type="Pfam" id="PF13505"/>
    </source>
</evidence>
<dbReference type="RefSeq" id="WP_124211800.1">
    <property type="nucleotide sequence ID" value="NZ_CP016615.1"/>
</dbReference>
<dbReference type="InterPro" id="IPR027385">
    <property type="entry name" value="Beta-barrel_OMP"/>
</dbReference>
<gene>
    <name evidence="4" type="ORF">EDC46_1669</name>
</gene>
<organism evidence="4 5">
    <name type="scientific">Vespertiliibacter pulmonis</name>
    <dbReference type="NCBI Taxonomy" id="1443036"/>
    <lineage>
        <taxon>Bacteria</taxon>
        <taxon>Pseudomonadati</taxon>
        <taxon>Pseudomonadota</taxon>
        <taxon>Gammaproteobacteria</taxon>
        <taxon>Pasteurellales</taxon>
        <taxon>Pasteurellaceae</taxon>
        <taxon>Vespertiliibacter</taxon>
    </lineage>
</organism>
<name>A0A3N4W6B9_9PAST</name>